<dbReference type="Proteomes" id="UP000075424">
    <property type="component" value="Unassembled WGS sequence"/>
</dbReference>
<dbReference type="InterPro" id="IPR034829">
    <property type="entry name" value="DnaD-like_sf"/>
</dbReference>
<proteinExistence type="inferred from homology"/>
<protein>
    <recommendedName>
        <fullName evidence="2">DnaB/C C-terminal domain-containing protein</fullName>
    </recommendedName>
</protein>
<dbReference type="PANTHER" id="PTHR37293">
    <property type="entry name" value="PHAGE REPLICATION PROTEIN-RELATED"/>
    <property type="match status" value="1"/>
</dbReference>
<evidence type="ECO:0000313" key="3">
    <source>
        <dbReference type="EMBL" id="KYD28073.1"/>
    </source>
</evidence>
<evidence type="ECO:0000313" key="4">
    <source>
        <dbReference type="Proteomes" id="UP000075424"/>
    </source>
</evidence>
<dbReference type="EMBL" id="LQYV01000032">
    <property type="protein sequence ID" value="KYD28073.1"/>
    <property type="molecule type" value="Genomic_DNA"/>
</dbReference>
<comment type="similarity">
    <text evidence="1">Belongs to the DnaB/DnaD family.</text>
</comment>
<name>A0A150MUA3_GEOSE</name>
<evidence type="ECO:0000256" key="1">
    <source>
        <dbReference type="ARBA" id="ARBA00093462"/>
    </source>
</evidence>
<dbReference type="Pfam" id="PF07261">
    <property type="entry name" value="DnaB_2"/>
    <property type="match status" value="1"/>
</dbReference>
<dbReference type="Gene3D" id="1.10.10.630">
    <property type="entry name" value="DnaD domain-like"/>
    <property type="match status" value="1"/>
</dbReference>
<dbReference type="SUPFAM" id="SSF158499">
    <property type="entry name" value="DnaD domain-like"/>
    <property type="match status" value="1"/>
</dbReference>
<accession>A0A150MUA3</accession>
<dbReference type="NCBIfam" id="TIGR01446">
    <property type="entry name" value="DnaD_dom"/>
    <property type="match status" value="1"/>
</dbReference>
<reference evidence="3 4" key="1">
    <citation type="submission" date="2016-01" db="EMBL/GenBank/DDBJ databases">
        <title>Draft Genome Sequences of Seven Thermophilic Sporeformers Isolated from Foods.</title>
        <authorList>
            <person name="Berendsen E.M."/>
            <person name="Wells-Bennik M.H."/>
            <person name="Krawcyk A.O."/>
            <person name="De Jong A."/>
            <person name="Holsappel S."/>
            <person name="Eijlander R.T."/>
            <person name="Kuipers O.P."/>
        </authorList>
    </citation>
    <scope>NUCLEOTIDE SEQUENCE [LARGE SCALE GENOMIC DNA]</scope>
    <source>
        <strain evidence="3 4">B4109</strain>
    </source>
</reference>
<dbReference type="AlphaFoldDB" id="A0A150MUA3"/>
<gene>
    <name evidence="3" type="ORF">B4109_1205</name>
</gene>
<comment type="caution">
    <text evidence="3">The sequence shown here is derived from an EMBL/GenBank/DDBJ whole genome shotgun (WGS) entry which is preliminary data.</text>
</comment>
<dbReference type="PATRIC" id="fig|1422.18.peg.2587"/>
<dbReference type="PANTHER" id="PTHR37293:SF5">
    <property type="entry name" value="DNA REPLICATION PROTEIN"/>
    <property type="match status" value="1"/>
</dbReference>
<organism evidence="3 4">
    <name type="scientific">Geobacillus stearothermophilus</name>
    <name type="common">Bacillus stearothermophilus</name>
    <dbReference type="NCBI Taxonomy" id="1422"/>
    <lineage>
        <taxon>Bacteria</taxon>
        <taxon>Bacillati</taxon>
        <taxon>Bacillota</taxon>
        <taxon>Bacilli</taxon>
        <taxon>Bacillales</taxon>
        <taxon>Anoxybacillaceae</taxon>
        <taxon>Geobacillus</taxon>
    </lineage>
</organism>
<sequence>MGILETKVKKANGNPTVHYRLNKECFIEMVISFLRNRKNDHIEIEKTLTEITTEITTNSLSIEKSSFFENNEVDKVSIEYQQKIGQINGDIAIQLEHWRNELGDELVKKAIDIAYEQGKRRWSYIRGILKNFKEDGITSLNDLEKQEKKKLARRGRAVAQKMAAFDAYINSLEE</sequence>
<evidence type="ECO:0000259" key="2">
    <source>
        <dbReference type="Pfam" id="PF07261"/>
    </source>
</evidence>
<dbReference type="InterPro" id="IPR006343">
    <property type="entry name" value="DnaB/C_C"/>
</dbReference>
<feature type="domain" description="DnaB/C C-terminal" evidence="2">
    <location>
        <begin position="80"/>
        <end position="147"/>
    </location>
</feature>
<dbReference type="InterPro" id="IPR053162">
    <property type="entry name" value="DnaD"/>
</dbReference>